<proteinExistence type="predicted"/>
<accession>A0A814W6N4</accession>
<organism evidence="1 3">
    <name type="scientific">Didymodactylos carnosus</name>
    <dbReference type="NCBI Taxonomy" id="1234261"/>
    <lineage>
        <taxon>Eukaryota</taxon>
        <taxon>Metazoa</taxon>
        <taxon>Spiralia</taxon>
        <taxon>Gnathifera</taxon>
        <taxon>Rotifera</taxon>
        <taxon>Eurotatoria</taxon>
        <taxon>Bdelloidea</taxon>
        <taxon>Philodinida</taxon>
        <taxon>Philodinidae</taxon>
        <taxon>Didymodactylos</taxon>
    </lineage>
</organism>
<sequence>MRSKHKAKFDEWQKTWKNEDKSQRRIKSISNENVAVQYLDNDPRQKELNAAIIEKLIIELGLSLSIVDRAEFKNFMKTVDKKI</sequence>
<evidence type="ECO:0000313" key="1">
    <source>
        <dbReference type="EMBL" id="CAF1197266.1"/>
    </source>
</evidence>
<dbReference type="EMBL" id="CAJOBC010008439">
    <property type="protein sequence ID" value="CAF3961643.1"/>
    <property type="molecule type" value="Genomic_DNA"/>
</dbReference>
<gene>
    <name evidence="1" type="ORF">GPM918_LOCUS23530</name>
    <name evidence="2" type="ORF">SRO942_LOCUS23528</name>
</gene>
<dbReference type="Proteomes" id="UP000663829">
    <property type="component" value="Unassembled WGS sequence"/>
</dbReference>
<dbReference type="Proteomes" id="UP000681722">
    <property type="component" value="Unassembled WGS sequence"/>
</dbReference>
<dbReference type="AlphaFoldDB" id="A0A814W6N4"/>
<comment type="caution">
    <text evidence="1">The sequence shown here is derived from an EMBL/GenBank/DDBJ whole genome shotgun (WGS) entry which is preliminary data.</text>
</comment>
<protein>
    <submittedName>
        <fullName evidence="1">Uncharacterized protein</fullName>
    </submittedName>
</protein>
<evidence type="ECO:0000313" key="3">
    <source>
        <dbReference type="Proteomes" id="UP000663829"/>
    </source>
</evidence>
<evidence type="ECO:0000313" key="2">
    <source>
        <dbReference type="EMBL" id="CAF3961643.1"/>
    </source>
</evidence>
<name>A0A814W6N4_9BILA</name>
<keyword evidence="3" id="KW-1185">Reference proteome</keyword>
<dbReference type="EMBL" id="CAJNOQ010008439">
    <property type="protein sequence ID" value="CAF1197266.1"/>
    <property type="molecule type" value="Genomic_DNA"/>
</dbReference>
<reference evidence="1" key="1">
    <citation type="submission" date="2021-02" db="EMBL/GenBank/DDBJ databases">
        <authorList>
            <person name="Nowell W R."/>
        </authorList>
    </citation>
    <scope>NUCLEOTIDE SEQUENCE</scope>
</reference>
<dbReference type="OrthoDB" id="10057873at2759"/>